<sequence>MRPYFYALLFTVLLAAPQQAAQVTKPAAGRAMSQVELNAGLLCAEARVQSALQSPTASVPHRRKMDRYDVKYYKLDLALENNSLNVAGSVWMRIRVGAQALDSLAFELYQAPAGSPAGTATLLIDSVVVNGRRSPGIRRAGPDATAKLAQLAPANTLADARIYYHGTAPSGNSAAIGNGLSTRSSVHLDTYSGAPTFPYSVTWSLSEPFSAHEWFPCKQVLTDKADSTDVWVTTTLPNKVGSNGVLVRTVPLPGNKARYEWKSRHPIDYYLISVSVAPYVEYVNYANPTGGPRIAVVNYVYNQSYLDYWKSKIDLTPGFIENYSALAGLYPFADEKYGHASAPIFGGMEHQTMTTQDGFSFTLTAHELFHQWFGDNVTCARRADIWLNEGFASYGEYLSLQAFDPANARPWMNSAHNSALASSGSVYADDTTSVGRIFDSRLSYKKGAGVIHMLRYLLNDDAKFFRALRTYQTQFRGSTARTADLQRVFEAEAGRPLGYFFQQWYKGKGYPTFNVRWNQFDTTFLLRVTETTSVPAVTPFFETDVDYLLKFTDGTTKTVRLRQGQPVEDYQFPVNGTVAGVEVDPDQWILNFGGATFNRDNTLQLPKADELPFTFFPNPAREQLQAANLPAGSATAQVLDVLGRVVLRQPVQASQPQLNTSRLASGLYHLRVFGASGEVLGQGRFIRE</sequence>
<dbReference type="InterPro" id="IPR014782">
    <property type="entry name" value="Peptidase_M1_dom"/>
</dbReference>
<dbReference type="InterPro" id="IPR027268">
    <property type="entry name" value="Peptidase_M4/M1_CTD_sf"/>
</dbReference>
<comment type="similarity">
    <text evidence="3">Belongs to the peptidase M1 family.</text>
</comment>
<feature type="domain" description="Secretion system C-terminal sorting" evidence="14">
    <location>
        <begin position="616"/>
        <end position="675"/>
    </location>
</feature>
<dbReference type="SUPFAM" id="SSF63737">
    <property type="entry name" value="Leukotriene A4 hydrolase N-terminal domain"/>
    <property type="match status" value="1"/>
</dbReference>
<evidence type="ECO:0000313" key="15">
    <source>
        <dbReference type="EMBL" id="MFC7668718.1"/>
    </source>
</evidence>
<dbReference type="EC" id="3.4.11.2" evidence="4"/>
<keyword evidence="10" id="KW-0862">Zinc</keyword>
<name>A0ABW2U8R0_9BACT</name>
<accession>A0ABW2U8R0</accession>
<evidence type="ECO:0000256" key="11">
    <source>
        <dbReference type="ARBA" id="ARBA00023049"/>
    </source>
</evidence>
<evidence type="ECO:0000256" key="3">
    <source>
        <dbReference type="ARBA" id="ARBA00010136"/>
    </source>
</evidence>
<comment type="caution">
    <text evidence="15">The sequence shown here is derived from an EMBL/GenBank/DDBJ whole genome shotgun (WGS) entry which is preliminary data.</text>
</comment>
<evidence type="ECO:0000256" key="7">
    <source>
        <dbReference type="ARBA" id="ARBA00022670"/>
    </source>
</evidence>
<reference evidence="16" key="1">
    <citation type="journal article" date="2019" name="Int. J. Syst. Evol. Microbiol.">
        <title>The Global Catalogue of Microorganisms (GCM) 10K type strain sequencing project: providing services to taxonomists for standard genome sequencing and annotation.</title>
        <authorList>
            <consortium name="The Broad Institute Genomics Platform"/>
            <consortium name="The Broad Institute Genome Sequencing Center for Infectious Disease"/>
            <person name="Wu L."/>
            <person name="Ma J."/>
        </authorList>
    </citation>
    <scope>NUCLEOTIDE SEQUENCE [LARGE SCALE GENOMIC DNA]</scope>
    <source>
        <strain evidence="16">JCM 19635</strain>
    </source>
</reference>
<evidence type="ECO:0000256" key="12">
    <source>
        <dbReference type="SAM" id="SignalP"/>
    </source>
</evidence>
<dbReference type="Gene3D" id="1.10.390.10">
    <property type="entry name" value="Neutral Protease Domain 2"/>
    <property type="match status" value="1"/>
</dbReference>
<comment type="catalytic activity">
    <reaction evidence="1">
        <text>Release of an N-terminal amino acid, Xaa-|-Yaa- from a peptide, amide or arylamide. Xaa is preferably Ala, but may be most amino acids including Pro (slow action). When a terminal hydrophobic residue is followed by a prolyl residue, the two may be released as an intact Xaa-Pro dipeptide.</text>
        <dbReference type="EC" id="3.4.11.2"/>
    </reaction>
</comment>
<evidence type="ECO:0000256" key="10">
    <source>
        <dbReference type="ARBA" id="ARBA00022833"/>
    </source>
</evidence>
<keyword evidence="6 15" id="KW-0031">Aminopeptidase</keyword>
<dbReference type="InterPro" id="IPR050344">
    <property type="entry name" value="Peptidase_M1_aminopeptidases"/>
</dbReference>
<keyword evidence="11" id="KW-0482">Metalloprotease</keyword>
<dbReference type="RefSeq" id="WP_380204265.1">
    <property type="nucleotide sequence ID" value="NZ_JBHTEK010000001.1"/>
</dbReference>
<dbReference type="PANTHER" id="PTHR11533:SF174">
    <property type="entry name" value="PUROMYCIN-SENSITIVE AMINOPEPTIDASE-RELATED"/>
    <property type="match status" value="1"/>
</dbReference>
<proteinExistence type="inferred from homology"/>
<dbReference type="NCBIfam" id="TIGR04183">
    <property type="entry name" value="Por_Secre_tail"/>
    <property type="match status" value="1"/>
</dbReference>
<dbReference type="InterPro" id="IPR001930">
    <property type="entry name" value="Peptidase_M1"/>
</dbReference>
<evidence type="ECO:0000256" key="5">
    <source>
        <dbReference type="ARBA" id="ARBA00015611"/>
    </source>
</evidence>
<evidence type="ECO:0000256" key="6">
    <source>
        <dbReference type="ARBA" id="ARBA00022438"/>
    </source>
</evidence>
<evidence type="ECO:0000259" key="13">
    <source>
        <dbReference type="Pfam" id="PF01433"/>
    </source>
</evidence>
<keyword evidence="8" id="KW-0479">Metal-binding</keyword>
<feature type="chain" id="PRO_5045339226" description="Aminopeptidase N" evidence="12">
    <location>
        <begin position="21"/>
        <end position="688"/>
    </location>
</feature>
<dbReference type="Gene3D" id="2.60.40.1730">
    <property type="entry name" value="tricorn interacting facor f3 domain"/>
    <property type="match status" value="1"/>
</dbReference>
<evidence type="ECO:0000256" key="2">
    <source>
        <dbReference type="ARBA" id="ARBA00001947"/>
    </source>
</evidence>
<dbReference type="InterPro" id="IPR026444">
    <property type="entry name" value="Secre_tail"/>
</dbReference>
<evidence type="ECO:0000313" key="16">
    <source>
        <dbReference type="Proteomes" id="UP001596513"/>
    </source>
</evidence>
<dbReference type="EMBL" id="JBHTEK010000001">
    <property type="protein sequence ID" value="MFC7668718.1"/>
    <property type="molecule type" value="Genomic_DNA"/>
</dbReference>
<evidence type="ECO:0000259" key="14">
    <source>
        <dbReference type="Pfam" id="PF18962"/>
    </source>
</evidence>
<organism evidence="15 16">
    <name type="scientific">Hymenobacter humi</name>
    <dbReference type="NCBI Taxonomy" id="1411620"/>
    <lineage>
        <taxon>Bacteria</taxon>
        <taxon>Pseudomonadati</taxon>
        <taxon>Bacteroidota</taxon>
        <taxon>Cytophagia</taxon>
        <taxon>Cytophagales</taxon>
        <taxon>Hymenobacteraceae</taxon>
        <taxon>Hymenobacter</taxon>
    </lineage>
</organism>
<evidence type="ECO:0000256" key="9">
    <source>
        <dbReference type="ARBA" id="ARBA00022801"/>
    </source>
</evidence>
<dbReference type="InterPro" id="IPR042097">
    <property type="entry name" value="Aminopeptidase_N-like_N_sf"/>
</dbReference>
<evidence type="ECO:0000256" key="1">
    <source>
        <dbReference type="ARBA" id="ARBA00000098"/>
    </source>
</evidence>
<comment type="cofactor">
    <cofactor evidence="2">
        <name>Zn(2+)</name>
        <dbReference type="ChEBI" id="CHEBI:29105"/>
    </cofactor>
</comment>
<evidence type="ECO:0000256" key="4">
    <source>
        <dbReference type="ARBA" id="ARBA00012564"/>
    </source>
</evidence>
<dbReference type="CDD" id="cd09603">
    <property type="entry name" value="M1_APN_like"/>
    <property type="match status" value="1"/>
</dbReference>
<dbReference type="Proteomes" id="UP001596513">
    <property type="component" value="Unassembled WGS sequence"/>
</dbReference>
<protein>
    <recommendedName>
        <fullName evidence="5">Aminopeptidase N</fullName>
        <ecNumber evidence="4">3.4.11.2</ecNumber>
    </recommendedName>
</protein>
<feature type="domain" description="Peptidase M1 membrane alanine aminopeptidase" evidence="13">
    <location>
        <begin position="361"/>
        <end position="504"/>
    </location>
</feature>
<keyword evidence="12" id="KW-0732">Signal</keyword>
<feature type="signal peptide" evidence="12">
    <location>
        <begin position="1"/>
        <end position="20"/>
    </location>
</feature>
<evidence type="ECO:0000256" key="8">
    <source>
        <dbReference type="ARBA" id="ARBA00022723"/>
    </source>
</evidence>
<dbReference type="Pfam" id="PF18962">
    <property type="entry name" value="Por_Secre_tail"/>
    <property type="match status" value="1"/>
</dbReference>
<gene>
    <name evidence="15" type="ORF">ACFQT0_16065</name>
</gene>
<keyword evidence="9" id="KW-0378">Hydrolase</keyword>
<dbReference type="Pfam" id="PF01433">
    <property type="entry name" value="Peptidase_M1"/>
    <property type="match status" value="1"/>
</dbReference>
<dbReference type="PANTHER" id="PTHR11533">
    <property type="entry name" value="PROTEASE M1 ZINC METALLOPROTEASE"/>
    <property type="match status" value="1"/>
</dbReference>
<dbReference type="PRINTS" id="PR00756">
    <property type="entry name" value="ALADIPTASE"/>
</dbReference>
<keyword evidence="16" id="KW-1185">Reference proteome</keyword>
<dbReference type="GO" id="GO:0004177">
    <property type="term" value="F:aminopeptidase activity"/>
    <property type="evidence" value="ECO:0007669"/>
    <property type="project" value="UniProtKB-KW"/>
</dbReference>
<keyword evidence="7" id="KW-0645">Protease</keyword>
<dbReference type="SUPFAM" id="SSF55486">
    <property type="entry name" value="Metalloproteases ('zincins'), catalytic domain"/>
    <property type="match status" value="1"/>
</dbReference>